<dbReference type="EMBL" id="FPJE01000008">
    <property type="protein sequence ID" value="SFW46611.1"/>
    <property type="molecule type" value="Genomic_DNA"/>
</dbReference>
<proteinExistence type="predicted"/>
<sequence length="68" mass="8004">MLKYSENYFLLVKQACSQKVALKTGMNIRADRNFQNRRVRCSEIVGTADRSREIIRDPGDYTYQLKPF</sequence>
<accession>A0A1K1PGQ0</accession>
<evidence type="ECO:0000313" key="1">
    <source>
        <dbReference type="EMBL" id="SFW46611.1"/>
    </source>
</evidence>
<organism evidence="1 2">
    <name type="scientific">Sinomicrobium oceani</name>
    <dbReference type="NCBI Taxonomy" id="1150368"/>
    <lineage>
        <taxon>Bacteria</taxon>
        <taxon>Pseudomonadati</taxon>
        <taxon>Bacteroidota</taxon>
        <taxon>Flavobacteriia</taxon>
        <taxon>Flavobacteriales</taxon>
        <taxon>Flavobacteriaceae</taxon>
        <taxon>Sinomicrobium</taxon>
    </lineage>
</organism>
<reference evidence="1 2" key="1">
    <citation type="submission" date="2016-11" db="EMBL/GenBank/DDBJ databases">
        <authorList>
            <person name="Jaros S."/>
            <person name="Januszkiewicz K."/>
            <person name="Wedrychowicz H."/>
        </authorList>
    </citation>
    <scope>NUCLEOTIDE SEQUENCE [LARGE SCALE GENOMIC DNA]</scope>
    <source>
        <strain evidence="1 2">CGMCC 1.12145</strain>
    </source>
</reference>
<dbReference type="STRING" id="1150368.SAMN02927921_01764"/>
<dbReference type="Proteomes" id="UP000182248">
    <property type="component" value="Unassembled WGS sequence"/>
</dbReference>
<keyword evidence="2" id="KW-1185">Reference proteome</keyword>
<protein>
    <submittedName>
        <fullName evidence="1">Uncharacterized protein</fullName>
    </submittedName>
</protein>
<gene>
    <name evidence="1" type="ORF">SAMN02927921_01764</name>
</gene>
<name>A0A1K1PGQ0_9FLAO</name>
<dbReference type="AlphaFoldDB" id="A0A1K1PGQ0"/>
<evidence type="ECO:0000313" key="2">
    <source>
        <dbReference type="Proteomes" id="UP000182248"/>
    </source>
</evidence>